<dbReference type="EMBL" id="JBFXLR010000026">
    <property type="protein sequence ID" value="KAL2848265.1"/>
    <property type="molecule type" value="Genomic_DNA"/>
</dbReference>
<organism evidence="2 3">
    <name type="scientific">Aspergillus pseudodeflectus</name>
    <dbReference type="NCBI Taxonomy" id="176178"/>
    <lineage>
        <taxon>Eukaryota</taxon>
        <taxon>Fungi</taxon>
        <taxon>Dikarya</taxon>
        <taxon>Ascomycota</taxon>
        <taxon>Pezizomycotina</taxon>
        <taxon>Eurotiomycetes</taxon>
        <taxon>Eurotiomycetidae</taxon>
        <taxon>Eurotiales</taxon>
        <taxon>Aspergillaceae</taxon>
        <taxon>Aspergillus</taxon>
        <taxon>Aspergillus subgen. Nidulantes</taxon>
    </lineage>
</organism>
<feature type="compositionally biased region" description="Low complexity" evidence="1">
    <location>
        <begin position="431"/>
        <end position="446"/>
    </location>
</feature>
<protein>
    <submittedName>
        <fullName evidence="2">Uncharacterized protein</fullName>
    </submittedName>
</protein>
<gene>
    <name evidence="2" type="ORF">BJX68DRAFT_267708</name>
</gene>
<feature type="region of interest" description="Disordered" evidence="1">
    <location>
        <begin position="527"/>
        <end position="549"/>
    </location>
</feature>
<dbReference type="Proteomes" id="UP001610444">
    <property type="component" value="Unassembled WGS sequence"/>
</dbReference>
<feature type="compositionally biased region" description="Polar residues" evidence="1">
    <location>
        <begin position="299"/>
        <end position="321"/>
    </location>
</feature>
<dbReference type="GeneID" id="98161045"/>
<name>A0ABR4K7I3_9EURO</name>
<evidence type="ECO:0000313" key="3">
    <source>
        <dbReference type="Proteomes" id="UP001610444"/>
    </source>
</evidence>
<dbReference type="RefSeq" id="XP_070898173.1">
    <property type="nucleotide sequence ID" value="XM_071045881.1"/>
</dbReference>
<feature type="region of interest" description="Disordered" evidence="1">
    <location>
        <begin position="428"/>
        <end position="448"/>
    </location>
</feature>
<feature type="region of interest" description="Disordered" evidence="1">
    <location>
        <begin position="457"/>
        <end position="476"/>
    </location>
</feature>
<feature type="region of interest" description="Disordered" evidence="1">
    <location>
        <begin position="40"/>
        <end position="75"/>
    </location>
</feature>
<feature type="compositionally biased region" description="Polar residues" evidence="1">
    <location>
        <begin position="115"/>
        <end position="124"/>
    </location>
</feature>
<feature type="region of interest" description="Disordered" evidence="1">
    <location>
        <begin position="109"/>
        <end position="145"/>
    </location>
</feature>
<keyword evidence="3" id="KW-1185">Reference proteome</keyword>
<reference evidence="2 3" key="1">
    <citation type="submission" date="2024-07" db="EMBL/GenBank/DDBJ databases">
        <title>Section-level genome sequencing and comparative genomics of Aspergillus sections Usti and Cavernicolus.</title>
        <authorList>
            <consortium name="Lawrence Berkeley National Laboratory"/>
            <person name="Nybo J.L."/>
            <person name="Vesth T.C."/>
            <person name="Theobald S."/>
            <person name="Frisvad J.C."/>
            <person name="Larsen T.O."/>
            <person name="Kjaerboelling I."/>
            <person name="Rothschild-Mancinelli K."/>
            <person name="Lyhne E.K."/>
            <person name="Kogle M.E."/>
            <person name="Barry K."/>
            <person name="Clum A."/>
            <person name="Na H."/>
            <person name="Ledsgaard L."/>
            <person name="Lin J."/>
            <person name="Lipzen A."/>
            <person name="Kuo A."/>
            <person name="Riley R."/>
            <person name="Mondo S."/>
            <person name="LaButti K."/>
            <person name="Haridas S."/>
            <person name="Pangalinan J."/>
            <person name="Salamov A.A."/>
            <person name="Simmons B.A."/>
            <person name="Magnuson J.K."/>
            <person name="Chen J."/>
            <person name="Drula E."/>
            <person name="Henrissat B."/>
            <person name="Wiebenga A."/>
            <person name="Lubbers R.J."/>
            <person name="Gomes A.C."/>
            <person name="Macurrencykelacurrency M.R."/>
            <person name="Stajich J."/>
            <person name="Grigoriev I.V."/>
            <person name="Mortensen U.H."/>
            <person name="De vries R.P."/>
            <person name="Baker S.E."/>
            <person name="Andersen M.R."/>
        </authorList>
    </citation>
    <scope>NUCLEOTIDE SEQUENCE [LARGE SCALE GENOMIC DNA]</scope>
    <source>
        <strain evidence="2 3">CBS 756.74</strain>
    </source>
</reference>
<feature type="region of interest" description="Disordered" evidence="1">
    <location>
        <begin position="165"/>
        <end position="203"/>
    </location>
</feature>
<evidence type="ECO:0000313" key="2">
    <source>
        <dbReference type="EMBL" id="KAL2848265.1"/>
    </source>
</evidence>
<feature type="compositionally biased region" description="Low complexity" evidence="1">
    <location>
        <begin position="365"/>
        <end position="376"/>
    </location>
</feature>
<accession>A0ABR4K7I3</accession>
<feature type="region of interest" description="Disordered" evidence="1">
    <location>
        <begin position="264"/>
        <end position="377"/>
    </location>
</feature>
<feature type="region of interest" description="Disordered" evidence="1">
    <location>
        <begin position="1"/>
        <end position="21"/>
    </location>
</feature>
<proteinExistence type="predicted"/>
<evidence type="ECO:0000256" key="1">
    <source>
        <dbReference type="SAM" id="MobiDB-lite"/>
    </source>
</evidence>
<comment type="caution">
    <text evidence="2">The sequence shown here is derived from an EMBL/GenBank/DDBJ whole genome shotgun (WGS) entry which is preliminary data.</text>
</comment>
<sequence length="549" mass="59954">MARGILGKSRPSPEAQSISKPVLKYTDALPRNDLREIEGGISYSRPIHQVVKAEQHPGTSARRSPKRKTGALTPGFDFQITVPPAEASFAPSETDHALDESMIGIALGSPRLLESQLSTTQGQRNPPPTPPDVESPSSALQRKSSKWRKIGGLFKAKSAVAPNVNKPFYQVRAETERPSQGSSHSIDYKSRQRAGSKTEPIENTELWPCLVSEQEAIMQKQSSSSTNAQGSLLQVEIPKVELERYSVMFGGLLNNSRPSLLNRRSKTLDDVTIPGQEVSSPLGPPRRRATSPTRSRSPNFTLFPTTPSSKASKILGTQNLPQRPDPLRKAQPAAEEPLQEIEVSRSTPKSEIERKARPSHRPQPSISSFLSSTSIGSDDEPLLIHKIEPVRTFAGMEEPKWEMINRKRSAQGEQQPATKVLTINTRELRSESGSSGSTTASSPILSPLDSLRTGVSPVRNNNNVTPAILPPPGKYPPQEDPIPTIEVSIARSISVSKGKKQVLVPVRTRTGHLNTNERLVARQVRTPQVTGGKSAHRPGFSQDVRIELA</sequence>